<protein>
    <recommendedName>
        <fullName evidence="3">Regulatory protein</fullName>
    </recommendedName>
</protein>
<accession>A0A919IJ85</accession>
<evidence type="ECO:0000313" key="2">
    <source>
        <dbReference type="Proteomes" id="UP000619479"/>
    </source>
</evidence>
<sequence>MTTKRPKLMGTQEIGIRLGSISRQRVNQLTLKTHFPKPAADLAQGRVWLAEDIEEWISVHRSEPASIRPRKSTSPRP</sequence>
<dbReference type="Proteomes" id="UP000619479">
    <property type="component" value="Unassembled WGS sequence"/>
</dbReference>
<keyword evidence="2" id="KW-1185">Reference proteome</keyword>
<dbReference type="EMBL" id="BOMH01000037">
    <property type="protein sequence ID" value="GID67050.1"/>
    <property type="molecule type" value="Genomic_DNA"/>
</dbReference>
<evidence type="ECO:0000313" key="1">
    <source>
        <dbReference type="EMBL" id="GID67050.1"/>
    </source>
</evidence>
<evidence type="ECO:0008006" key="3">
    <source>
        <dbReference type="Google" id="ProtNLM"/>
    </source>
</evidence>
<gene>
    <name evidence="1" type="ORF">Acy02nite_49310</name>
</gene>
<organism evidence="1 2">
    <name type="scientific">Actinoplanes cyaneus</name>
    <dbReference type="NCBI Taxonomy" id="52696"/>
    <lineage>
        <taxon>Bacteria</taxon>
        <taxon>Bacillati</taxon>
        <taxon>Actinomycetota</taxon>
        <taxon>Actinomycetes</taxon>
        <taxon>Micromonosporales</taxon>
        <taxon>Micromonosporaceae</taxon>
        <taxon>Actinoplanes</taxon>
    </lineage>
</organism>
<name>A0A919IJ85_9ACTN</name>
<comment type="caution">
    <text evidence="1">The sequence shown here is derived from an EMBL/GenBank/DDBJ whole genome shotgun (WGS) entry which is preliminary data.</text>
</comment>
<dbReference type="AlphaFoldDB" id="A0A919IJ85"/>
<reference evidence="1" key="1">
    <citation type="submission" date="2021-01" db="EMBL/GenBank/DDBJ databases">
        <title>Whole genome shotgun sequence of Actinoplanes cyaneus NBRC 14990.</title>
        <authorList>
            <person name="Komaki H."/>
            <person name="Tamura T."/>
        </authorList>
    </citation>
    <scope>NUCLEOTIDE SEQUENCE</scope>
    <source>
        <strain evidence="1">NBRC 14990</strain>
    </source>
</reference>
<dbReference type="RefSeq" id="WP_239175155.1">
    <property type="nucleotide sequence ID" value="NZ_BAAAUC010000004.1"/>
</dbReference>
<proteinExistence type="predicted"/>